<feature type="region of interest" description="Disordered" evidence="1">
    <location>
        <begin position="598"/>
        <end position="795"/>
    </location>
</feature>
<name>A0A8J1U3U8_OWEFU</name>
<proteinExistence type="predicted"/>
<feature type="compositionally biased region" description="Basic residues" evidence="1">
    <location>
        <begin position="723"/>
        <end position="738"/>
    </location>
</feature>
<organism evidence="2 3">
    <name type="scientific">Owenia fusiformis</name>
    <name type="common">Polychaete worm</name>
    <dbReference type="NCBI Taxonomy" id="6347"/>
    <lineage>
        <taxon>Eukaryota</taxon>
        <taxon>Metazoa</taxon>
        <taxon>Spiralia</taxon>
        <taxon>Lophotrochozoa</taxon>
        <taxon>Annelida</taxon>
        <taxon>Polychaeta</taxon>
        <taxon>Sedentaria</taxon>
        <taxon>Canalipalpata</taxon>
        <taxon>Sabellida</taxon>
        <taxon>Oweniida</taxon>
        <taxon>Oweniidae</taxon>
        <taxon>Owenia</taxon>
    </lineage>
</organism>
<reference evidence="2" key="1">
    <citation type="submission" date="2022-03" db="EMBL/GenBank/DDBJ databases">
        <authorList>
            <person name="Martin C."/>
        </authorList>
    </citation>
    <scope>NUCLEOTIDE SEQUENCE</scope>
</reference>
<dbReference type="EMBL" id="CAIIXF020000006">
    <property type="protein sequence ID" value="CAH1785728.1"/>
    <property type="molecule type" value="Genomic_DNA"/>
</dbReference>
<feature type="compositionally biased region" description="Basic residues" evidence="1">
    <location>
        <begin position="960"/>
        <end position="980"/>
    </location>
</feature>
<dbReference type="Proteomes" id="UP000749559">
    <property type="component" value="Unassembled WGS sequence"/>
</dbReference>
<evidence type="ECO:0000313" key="2">
    <source>
        <dbReference type="EMBL" id="CAH1785728.1"/>
    </source>
</evidence>
<feature type="region of interest" description="Disordered" evidence="1">
    <location>
        <begin position="487"/>
        <end position="508"/>
    </location>
</feature>
<accession>A0A8J1U3U8</accession>
<evidence type="ECO:0000313" key="3">
    <source>
        <dbReference type="Proteomes" id="UP000749559"/>
    </source>
</evidence>
<dbReference type="OrthoDB" id="6131709at2759"/>
<keyword evidence="3" id="KW-1185">Reference proteome</keyword>
<protein>
    <submittedName>
        <fullName evidence="2">Uncharacterized protein</fullName>
    </submittedName>
</protein>
<feature type="compositionally biased region" description="Basic and acidic residues" evidence="1">
    <location>
        <begin position="681"/>
        <end position="697"/>
    </location>
</feature>
<feature type="compositionally biased region" description="Basic and acidic residues" evidence="1">
    <location>
        <begin position="434"/>
        <end position="448"/>
    </location>
</feature>
<feature type="region of interest" description="Disordered" evidence="1">
    <location>
        <begin position="416"/>
        <end position="448"/>
    </location>
</feature>
<dbReference type="AlphaFoldDB" id="A0A8J1U3U8"/>
<sequence length="986" mass="108636">MNVEEDFDDDTISAYTEAREKVTKNWLSPASVSLQKLDQVKPALYNVGLADPKELKATVTRTARAVIRSDIDTQPPLSNLISQKTHSAWGSNNSIPELIKLHNRKPKRPESAKQARPGRPPSGKRRRPQSAKDALSPPSAAGSEDTDLATANIGGVTGAKYESSDRPPKGSNYATGVGWVGGPDPGIKYDLSREDAGNALDDFIKGQMNGKKYDMGKLSAAYVGEDNVSPPPPPPRGSPDLMHMIGEGDQSQSTPTPIKLDFAIPTVEMFDPDELITERSVNSPRNSARTLRSSRDDQVTASTKTGFSFVQGNIKLPSTILNQPLNVESDYNQSNNNEDFDVVMFDDDEVVSQMKVKSDAVNGDFEEQENYVNSHNDHDELFNDQNKLRSSLTGSLPRPKPPLNVTFDEEKNETVNITPRNSGYKPHIRTKSAKSTDENKSKTKFEEEKTLDDISGALVIVDSEQSSSGMSYAKKTAPVAMVSVAYDDDEEEKQKSSKKKKKSKPVETAMSCLDENEQKMSEAELEILRAKAGSPTKVISTDVNKNYFEVAMDKKLEKQKDLSNGKENQKTYVTKTFQLAGEGLGLEELDRSVSALGGLVKQVEQPDRGRYKAVPVKRPISAQKRQPNTKPDEQVPQDRGRIMHVPIKRPTSAKKKVLRSSSPPPRPGSRLGHVPMAPDTAPDHTPKSPDLLQNEHDDSVDDQIIADASSGEDSERETANNRIRSKPKTYQIKNKRKPLTAGHERPTKNFTSPRGNSKPPKHVSIQQGSPKDTKTAVEVYGSAPPGVPAPSKTTSKDALRANKAVKALLEPKTFGTQAILNYQSTTPRDVIKRQMSNLQALPTPAPVYITTRKEEVEIEGPGLQECRDIRDRFFEKGLDIDMRAVKRALLPPSEQVFDTRIDGLPPQGGGSGLLSRPEVWLADEFHRLKLANKAVAQAEARWKQQCLEEQQELLGQRKTTSAKKRRPKSTSGKVGKKHTRSSSSVT</sequence>
<comment type="caution">
    <text evidence="2">The sequence shown here is derived from an EMBL/GenBank/DDBJ whole genome shotgun (WGS) entry which is preliminary data.</text>
</comment>
<feature type="region of interest" description="Disordered" evidence="1">
    <location>
        <begin position="953"/>
        <end position="986"/>
    </location>
</feature>
<feature type="region of interest" description="Disordered" evidence="1">
    <location>
        <begin position="102"/>
        <end position="177"/>
    </location>
</feature>
<feature type="compositionally biased region" description="Basic and acidic residues" evidence="1">
    <location>
        <begin position="630"/>
        <end position="641"/>
    </location>
</feature>
<feature type="compositionally biased region" description="Polar residues" evidence="1">
    <location>
        <begin position="280"/>
        <end position="291"/>
    </location>
</feature>
<feature type="region of interest" description="Disordered" evidence="1">
    <location>
        <begin position="280"/>
        <end position="299"/>
    </location>
</feature>
<evidence type="ECO:0000256" key="1">
    <source>
        <dbReference type="SAM" id="MobiDB-lite"/>
    </source>
</evidence>
<gene>
    <name evidence="2" type="ORF">OFUS_LOCUS11745</name>
</gene>